<sequence length="124" mass="14064">MSAIEKINLSHRASLWYKTANTRMTVPSQDKKNNLDPMIKHCSIIMKTINELEPIKQAFLAQEVLNSLREMQFFQDSLTSQRALQHVDNKFEDALTLLAKTLLANECLSKPMTLGSGFKPISVN</sequence>
<dbReference type="RefSeq" id="WP_058450256.1">
    <property type="nucleotide sequence ID" value="NZ_CAAAJF010000011.1"/>
</dbReference>
<dbReference type="OrthoDB" id="9981507at2"/>
<dbReference type="PATRIC" id="fig|455.5.peg.2527"/>
<comment type="caution">
    <text evidence="1">The sequence shown here is derived from an EMBL/GenBank/DDBJ whole genome shotgun (WGS) entry which is preliminary data.</text>
</comment>
<dbReference type="EMBL" id="LNYG01000013">
    <property type="protein sequence ID" value="KTD08208.1"/>
    <property type="molecule type" value="Genomic_DNA"/>
</dbReference>
<protein>
    <submittedName>
        <fullName evidence="1">Uncharacterized protein</fullName>
    </submittedName>
</protein>
<organism evidence="1 3">
    <name type="scientific">Legionella jamestowniensis</name>
    <dbReference type="NCBI Taxonomy" id="455"/>
    <lineage>
        <taxon>Bacteria</taxon>
        <taxon>Pseudomonadati</taxon>
        <taxon>Pseudomonadota</taxon>
        <taxon>Gammaproteobacteria</taxon>
        <taxon>Legionellales</taxon>
        <taxon>Legionellaceae</taxon>
        <taxon>Legionella</taxon>
    </lineage>
</organism>
<gene>
    <name evidence="2" type="ORF">A8135_00365</name>
    <name evidence="1" type="ORF">Ljam_2403</name>
</gene>
<dbReference type="EMBL" id="LYOZ01000010">
    <property type="protein sequence ID" value="OCH98531.1"/>
    <property type="molecule type" value="Genomic_DNA"/>
</dbReference>
<dbReference type="STRING" id="455.Ljam_2403"/>
<reference evidence="2 4" key="2">
    <citation type="submission" date="2016-05" db="EMBL/GenBank/DDBJ databases">
        <authorList>
            <person name="Prochazka B."/>
            <person name="Indra A."/>
            <person name="Hasenberger P."/>
            <person name="Blaschitz M."/>
            <person name="Wagner L."/>
            <person name="Wewalka G."/>
            <person name="Sorschag S."/>
            <person name="Schmid D."/>
            <person name="Ruppitsch W."/>
        </authorList>
    </citation>
    <scope>NUCLEOTIDE SEQUENCE [LARGE SCALE GENOMIC DNA]</scope>
    <source>
        <strain evidence="2 4">974010_12</strain>
    </source>
</reference>
<evidence type="ECO:0000313" key="1">
    <source>
        <dbReference type="EMBL" id="KTD08208.1"/>
    </source>
</evidence>
<accession>A0A0W0UJX0</accession>
<dbReference type="Proteomes" id="UP000054715">
    <property type="component" value="Unassembled WGS sequence"/>
</dbReference>
<reference evidence="1 3" key="1">
    <citation type="submission" date="2015-11" db="EMBL/GenBank/DDBJ databases">
        <title>Genomic analysis of 38 Legionella species identifies large and diverse effector repertoires.</title>
        <authorList>
            <person name="Burstein D."/>
            <person name="Amaro F."/>
            <person name="Zusman T."/>
            <person name="Lifshitz Z."/>
            <person name="Cohen O."/>
            <person name="Gilbert J.A."/>
            <person name="Pupko T."/>
            <person name="Shuman H.A."/>
            <person name="Segal G."/>
        </authorList>
    </citation>
    <scope>NUCLEOTIDE SEQUENCE [LARGE SCALE GENOMIC DNA]</scope>
    <source>
        <strain evidence="1 3">JA-26-G1-E2</strain>
    </source>
</reference>
<proteinExistence type="predicted"/>
<dbReference type="AlphaFoldDB" id="A0A0W0UJX0"/>
<name>A0A0W0UJX0_9GAMM</name>
<evidence type="ECO:0000313" key="2">
    <source>
        <dbReference type="EMBL" id="OCH98531.1"/>
    </source>
</evidence>
<evidence type="ECO:0000313" key="3">
    <source>
        <dbReference type="Proteomes" id="UP000054715"/>
    </source>
</evidence>
<dbReference type="Proteomes" id="UP000093336">
    <property type="component" value="Unassembled WGS sequence"/>
</dbReference>
<keyword evidence="4" id="KW-1185">Reference proteome</keyword>
<evidence type="ECO:0000313" key="4">
    <source>
        <dbReference type="Proteomes" id="UP000093336"/>
    </source>
</evidence>